<accession>A0ABX1ZPJ3</accession>
<sequence length="709" mass="71813">MAQGNQHQSKSAGHSQQKAAQSQASQTNGMSSPQVSPLARDFFMQMQRTAGNRATQAYANQMIQRNPQQQAAPVPVAAPMQAAPVQAAAVPVATPAAAPAQAAATQAAPVQTPAVPVATPAAAPAQAAATQAAPVQAAPVPVAAPTPAPAQAAPMQAAPVQAAPVPVAAPAAAPASDSLKEGADTGAGIITAFSESFGSKSDDFKDAYDATKDESLAQQSASHGAVASAADLIGGPFQILSAIRETLSISEDSDRTGHNKRWNYAATGSSMIESTGKMVSGSAGLVDKAAKSTGNTDGVGASSAVSDYTGTVGEAISAVKSTIMAVKSIYDMYSKHSENGGLDKGEASKGVIDVISNAIQAAQSGLKVAKGIMEIMDTSTASLTSVIPGVSIAVSGVKIAIKTVDVIKAGLNRSAMTTLKRDFKGKNAGKSFVTAKRWFRNAGVDKEKLKIHKQALEARKAQGDAQAETELEEIAQYELAKEMKNINVKRTNRGGLQIGIELTKIAGDIATLTGVGAQVGTPLKIVASGVGAAMPVVRSLKQAGRDRAAKAGAWGITKAVFNADKSTEKKQEQRSKDADLIIHMIRSLPVLTASAAPAPAPATVAAPTSAASAPAPATGTAPTTAAPAPAPAIATAPTTAAPVPATPTTAAPTAAAPAPATPDPAVLARYTQVRSYVEAAGVSLPALEKFKDDPVKLRSKLVEAMGQRE</sequence>
<comment type="caution">
    <text evidence="2">The sequence shown here is derived from an EMBL/GenBank/DDBJ whole genome shotgun (WGS) entry which is preliminary data.</text>
</comment>
<reference evidence="2 3" key="1">
    <citation type="submission" date="2019-10" db="EMBL/GenBank/DDBJ databases">
        <title>Description of Paenibacillus pedi sp. nov.</title>
        <authorList>
            <person name="Carlier A."/>
            <person name="Qi S."/>
        </authorList>
    </citation>
    <scope>NUCLEOTIDE SEQUENCE [LARGE SCALE GENOMIC DNA]</scope>
    <source>
        <strain evidence="2 3">LMG 31457</strain>
    </source>
</reference>
<feature type="region of interest" description="Disordered" evidence="1">
    <location>
        <begin position="1"/>
        <end position="35"/>
    </location>
</feature>
<evidence type="ECO:0000313" key="3">
    <source>
        <dbReference type="Proteomes" id="UP000618579"/>
    </source>
</evidence>
<dbReference type="EMBL" id="WHNZ01000039">
    <property type="protein sequence ID" value="NOV01553.1"/>
    <property type="molecule type" value="Genomic_DNA"/>
</dbReference>
<organism evidence="2 3">
    <name type="scientific">Paenibacillus planticolens</name>
    <dbReference type="NCBI Taxonomy" id="2654976"/>
    <lineage>
        <taxon>Bacteria</taxon>
        <taxon>Bacillati</taxon>
        <taxon>Bacillota</taxon>
        <taxon>Bacilli</taxon>
        <taxon>Bacillales</taxon>
        <taxon>Paenibacillaceae</taxon>
        <taxon>Paenibacillus</taxon>
    </lineage>
</organism>
<protein>
    <submittedName>
        <fullName evidence="2">Uncharacterized protein</fullName>
    </submittedName>
</protein>
<keyword evidence="3" id="KW-1185">Reference proteome</keyword>
<name>A0ABX1ZPJ3_9BACL</name>
<feature type="compositionally biased region" description="Low complexity" evidence="1">
    <location>
        <begin position="1"/>
        <end position="26"/>
    </location>
</feature>
<proteinExistence type="predicted"/>
<evidence type="ECO:0000313" key="2">
    <source>
        <dbReference type="EMBL" id="NOV01553.1"/>
    </source>
</evidence>
<evidence type="ECO:0000256" key="1">
    <source>
        <dbReference type="SAM" id="MobiDB-lite"/>
    </source>
</evidence>
<gene>
    <name evidence="2" type="ORF">GC097_16170</name>
</gene>
<dbReference type="Proteomes" id="UP000618579">
    <property type="component" value="Unassembled WGS sequence"/>
</dbReference>
<feature type="region of interest" description="Disordered" evidence="1">
    <location>
        <begin position="610"/>
        <end position="662"/>
    </location>
</feature>
<dbReference type="RefSeq" id="WP_216625795.1">
    <property type="nucleotide sequence ID" value="NZ_WHNZ01000039.1"/>
</dbReference>